<dbReference type="SMART" id="SM00530">
    <property type="entry name" value="HTH_XRE"/>
    <property type="match status" value="1"/>
</dbReference>
<sequence length="355" mass="40282">MAMNTVIREKRKELGLTQEKVAVYLGVSAPAVNKWEKGITCPDVSVLPALARLLKTDLNTLLCFKEELTEQEIAGFCTEVAEAVRADGMSAGIRLVREKVQEYPACGALIHRAAMILDGAWFIKGSCSGEREAYADEILSLYERAAECGDEEVSTSARFMLASKYMVRMEYDKSQKMLDLLPENNHADKRQIQANLYIRQEKLDEAARLMERTLMMRLNELMGVLLSLAEIAVKEGRPGDATDIGERWKVVAEQMGLWNYNGLVIALQAALDQEDTEQSLRLIKELLKAADGPWEVNHSPLFCHIPVYGAPETYTKQIIPPILYEFENSEKCSFLQDNREFKQLIEQYRKQMKDF</sequence>
<dbReference type="EMBL" id="BQNJ01000001">
    <property type="protein sequence ID" value="GKG98997.1"/>
    <property type="molecule type" value="Genomic_DNA"/>
</dbReference>
<dbReference type="SUPFAM" id="SSF81901">
    <property type="entry name" value="HCP-like"/>
    <property type="match status" value="1"/>
</dbReference>
<dbReference type="Proteomes" id="UP001055091">
    <property type="component" value="Unassembled WGS sequence"/>
</dbReference>
<dbReference type="AlphaFoldDB" id="A0AA37JCV0"/>
<protein>
    <submittedName>
        <fullName evidence="3">Transcriptional regulator</fullName>
    </submittedName>
</protein>
<dbReference type="Gene3D" id="1.10.260.40">
    <property type="entry name" value="lambda repressor-like DNA-binding domains"/>
    <property type="match status" value="1"/>
</dbReference>
<dbReference type="CDD" id="cd00093">
    <property type="entry name" value="HTH_XRE"/>
    <property type="match status" value="1"/>
</dbReference>
<keyword evidence="1" id="KW-0238">DNA-binding</keyword>
<dbReference type="InterPro" id="IPR011990">
    <property type="entry name" value="TPR-like_helical_dom_sf"/>
</dbReference>
<evidence type="ECO:0000256" key="1">
    <source>
        <dbReference type="ARBA" id="ARBA00023125"/>
    </source>
</evidence>
<dbReference type="Pfam" id="PF01381">
    <property type="entry name" value="HTH_3"/>
    <property type="match status" value="1"/>
</dbReference>
<dbReference type="InterPro" id="IPR010982">
    <property type="entry name" value="Lambda_DNA-bd_dom_sf"/>
</dbReference>
<dbReference type="Gene3D" id="1.25.40.10">
    <property type="entry name" value="Tetratricopeptide repeat domain"/>
    <property type="match status" value="1"/>
</dbReference>
<accession>A0AA37JCV0</accession>
<feature type="domain" description="HTH cro/C1-type" evidence="2">
    <location>
        <begin position="7"/>
        <end position="61"/>
    </location>
</feature>
<comment type="caution">
    <text evidence="3">The sequence shown here is derived from an EMBL/GenBank/DDBJ whole genome shotgun (WGS) entry which is preliminary data.</text>
</comment>
<dbReference type="GO" id="GO:0003677">
    <property type="term" value="F:DNA binding"/>
    <property type="evidence" value="ECO:0007669"/>
    <property type="project" value="UniProtKB-KW"/>
</dbReference>
<proteinExistence type="predicted"/>
<organism evidence="3 4">
    <name type="scientific">Hungatella hathewayi</name>
    <dbReference type="NCBI Taxonomy" id="154046"/>
    <lineage>
        <taxon>Bacteria</taxon>
        <taxon>Bacillati</taxon>
        <taxon>Bacillota</taxon>
        <taxon>Clostridia</taxon>
        <taxon>Lachnospirales</taxon>
        <taxon>Lachnospiraceae</taxon>
        <taxon>Hungatella</taxon>
    </lineage>
</organism>
<dbReference type="PANTHER" id="PTHR46558">
    <property type="entry name" value="TRACRIPTIONAL REGULATORY PROTEIN-RELATED-RELATED"/>
    <property type="match status" value="1"/>
</dbReference>
<dbReference type="PANTHER" id="PTHR46558:SF11">
    <property type="entry name" value="HTH-TYPE TRANSCRIPTIONAL REGULATOR XRE"/>
    <property type="match status" value="1"/>
</dbReference>
<dbReference type="InterPro" id="IPR001387">
    <property type="entry name" value="Cro/C1-type_HTH"/>
</dbReference>
<evidence type="ECO:0000313" key="4">
    <source>
        <dbReference type="Proteomes" id="UP001055091"/>
    </source>
</evidence>
<evidence type="ECO:0000259" key="2">
    <source>
        <dbReference type="PROSITE" id="PS50943"/>
    </source>
</evidence>
<dbReference type="SUPFAM" id="SSF47413">
    <property type="entry name" value="lambda repressor-like DNA-binding domains"/>
    <property type="match status" value="1"/>
</dbReference>
<dbReference type="RefSeq" id="WP_244052426.1">
    <property type="nucleotide sequence ID" value="NZ_BQNJ01000001.1"/>
</dbReference>
<reference evidence="3" key="1">
    <citation type="submission" date="2022-01" db="EMBL/GenBank/DDBJ databases">
        <title>Novel bile acid biosynthetic pathways are enriched in the microbiome of centenarians.</title>
        <authorList>
            <person name="Sato Y."/>
            <person name="Atarashi K."/>
            <person name="Plichta R.D."/>
            <person name="Arai Y."/>
            <person name="Sasajima S."/>
            <person name="Kearney M.S."/>
            <person name="Suda W."/>
            <person name="Takeshita K."/>
            <person name="Sasaki T."/>
            <person name="Okamoto S."/>
            <person name="Skelly N.A."/>
            <person name="Okamura Y."/>
            <person name="Vlamakis H."/>
            <person name="Li Y."/>
            <person name="Tanoue T."/>
            <person name="Takei H."/>
            <person name="Nittono H."/>
            <person name="Narushima S."/>
            <person name="Irie J."/>
            <person name="Itoh H."/>
            <person name="Moriya K."/>
            <person name="Sugiura Y."/>
            <person name="Suematsu M."/>
            <person name="Moritoki N."/>
            <person name="Shibata S."/>
            <person name="Littman R.D."/>
            <person name="Fischbach A.M."/>
            <person name="Uwamino Y."/>
            <person name="Inoue T."/>
            <person name="Honda A."/>
            <person name="Hattori M."/>
            <person name="Murai T."/>
            <person name="Xavier J.R."/>
            <person name="Hirose N."/>
            <person name="Honda K."/>
        </authorList>
    </citation>
    <scope>NUCLEOTIDE SEQUENCE</scope>
    <source>
        <strain evidence="3">CE91-St55</strain>
    </source>
</reference>
<name>A0AA37JCV0_9FIRM</name>
<evidence type="ECO:0000313" key="3">
    <source>
        <dbReference type="EMBL" id="GKG98997.1"/>
    </source>
</evidence>
<gene>
    <name evidence="3" type="ORF">CE91St55_09790</name>
</gene>
<dbReference type="PROSITE" id="PS50943">
    <property type="entry name" value="HTH_CROC1"/>
    <property type="match status" value="1"/>
</dbReference>